<dbReference type="NCBIfam" id="TIGR03511">
    <property type="entry name" value="GldH_lipo"/>
    <property type="match status" value="1"/>
</dbReference>
<protein>
    <submittedName>
        <fullName evidence="2">Gliding motility-associated lipoprotein GldH</fullName>
    </submittedName>
</protein>
<dbReference type="Pfam" id="PF14109">
    <property type="entry name" value="GldH_lipo"/>
    <property type="match status" value="1"/>
</dbReference>
<accession>A0A1I1FV32</accession>
<dbReference type="STRING" id="927664.SAMN05421780_102325"/>
<dbReference type="RefSeq" id="WP_245756684.1">
    <property type="nucleotide sequence ID" value="NZ_FOLE01000002.1"/>
</dbReference>
<proteinExistence type="predicted"/>
<name>A0A1I1FV32_9BACT</name>
<evidence type="ECO:0000256" key="1">
    <source>
        <dbReference type="SAM" id="SignalP"/>
    </source>
</evidence>
<keyword evidence="1" id="KW-0732">Signal</keyword>
<feature type="chain" id="PRO_5011560422" evidence="1">
    <location>
        <begin position="21"/>
        <end position="169"/>
    </location>
</feature>
<dbReference type="InterPro" id="IPR020018">
    <property type="entry name" value="Motility-assoc_lipoprot_GldH"/>
</dbReference>
<dbReference type="EMBL" id="FOLE01000002">
    <property type="protein sequence ID" value="SFC02902.1"/>
    <property type="molecule type" value="Genomic_DNA"/>
</dbReference>
<dbReference type="PROSITE" id="PS51257">
    <property type="entry name" value="PROKAR_LIPOPROTEIN"/>
    <property type="match status" value="1"/>
</dbReference>
<organism evidence="2 3">
    <name type="scientific">Flexibacter flexilis DSM 6793</name>
    <dbReference type="NCBI Taxonomy" id="927664"/>
    <lineage>
        <taxon>Bacteria</taxon>
        <taxon>Pseudomonadati</taxon>
        <taxon>Bacteroidota</taxon>
        <taxon>Cytophagia</taxon>
        <taxon>Cytophagales</taxon>
        <taxon>Flexibacteraceae</taxon>
        <taxon>Flexibacter</taxon>
    </lineage>
</organism>
<reference evidence="2 3" key="1">
    <citation type="submission" date="2016-10" db="EMBL/GenBank/DDBJ databases">
        <authorList>
            <person name="de Groot N.N."/>
        </authorList>
    </citation>
    <scope>NUCLEOTIDE SEQUENCE [LARGE SCALE GENOMIC DNA]</scope>
    <source>
        <strain evidence="2 3">DSM 6793</strain>
    </source>
</reference>
<sequence>MTKHLSGWLYSALMAVLLLAATSCNKGQVIYEQNKDIVQQGWYIDSVATFTFDIQDTAARYDISYNIRNQLVYPYYNLYVTFYLHDPQGKLIASSLHEMTLADPATGKPFGDGFGDVRDHQFLSLPHCHFKQAGRYTFKIKQYMRQNPLQGIEAIGLKVAVAEPTASKN</sequence>
<keyword evidence="3" id="KW-1185">Reference proteome</keyword>
<dbReference type="Proteomes" id="UP000199514">
    <property type="component" value="Unassembled WGS sequence"/>
</dbReference>
<keyword evidence="2" id="KW-0449">Lipoprotein</keyword>
<feature type="signal peptide" evidence="1">
    <location>
        <begin position="1"/>
        <end position="20"/>
    </location>
</feature>
<gene>
    <name evidence="2" type="ORF">SAMN05421780_102325</name>
</gene>
<evidence type="ECO:0000313" key="2">
    <source>
        <dbReference type="EMBL" id="SFC02902.1"/>
    </source>
</evidence>
<dbReference type="AlphaFoldDB" id="A0A1I1FV32"/>
<evidence type="ECO:0000313" key="3">
    <source>
        <dbReference type="Proteomes" id="UP000199514"/>
    </source>
</evidence>